<dbReference type="Pfam" id="PF10718">
    <property type="entry name" value="Ycf34"/>
    <property type="match status" value="1"/>
</dbReference>
<evidence type="ECO:0008006" key="2">
    <source>
        <dbReference type="Google" id="ProtNLM"/>
    </source>
</evidence>
<sequence length="74" mass="8750">MCICINCRHIYKCQTYQFIEIQHGSKESRQSNFIPVQTVIVVNINKQFDDLSLDWDLKECASFIEKPGNWLKKI</sequence>
<protein>
    <recommendedName>
        <fullName evidence="2">Ycf34</fullName>
    </recommendedName>
</protein>
<proteinExistence type="predicted"/>
<evidence type="ECO:0000313" key="1">
    <source>
        <dbReference type="EMBL" id="ARW62660.1"/>
    </source>
</evidence>
<dbReference type="InterPro" id="IPR019656">
    <property type="entry name" value="Uncharacterised_Ycf34"/>
</dbReference>
<name>A0A1Z1M9L3_RHOCN</name>
<gene>
    <name evidence="1" type="primary">ycf34</name>
</gene>
<dbReference type="RefSeq" id="YP_009394098.1">
    <property type="nucleotide sequence ID" value="NC_035271.1"/>
</dbReference>
<organism evidence="1">
    <name type="scientific">Rhodomela confervoides</name>
    <name type="common">Red alga</name>
    <dbReference type="NCBI Taxonomy" id="35163"/>
    <lineage>
        <taxon>Eukaryota</taxon>
        <taxon>Rhodophyta</taxon>
        <taxon>Florideophyceae</taxon>
        <taxon>Rhodymeniophycidae</taxon>
        <taxon>Ceramiales</taxon>
        <taxon>Rhodomelaceae</taxon>
        <taxon>Rhodomela</taxon>
    </lineage>
</organism>
<accession>A0A1Z1M9L3</accession>
<keyword evidence="1" id="KW-0150">Chloroplast</keyword>
<keyword evidence="1" id="KW-0934">Plastid</keyword>
<reference evidence="1" key="1">
    <citation type="journal article" date="2017" name="J. Phycol.">
        <title>Analysis of chloroplast genomes and a supermatrix inform reclassification of the Rhodomelaceae (Rhodophyta).</title>
        <authorList>
            <person name="Diaz-Tapia P."/>
            <person name="Maggs C.A."/>
            <person name="West J.A."/>
            <person name="Verbruggen H."/>
        </authorList>
    </citation>
    <scope>NUCLEOTIDE SEQUENCE</scope>
    <source>
        <strain evidence="1">PD508</strain>
    </source>
</reference>
<dbReference type="EMBL" id="MF101424">
    <property type="protein sequence ID" value="ARW62660.1"/>
    <property type="molecule type" value="Genomic_DNA"/>
</dbReference>
<geneLocation type="chloroplast" evidence="1"/>
<dbReference type="AlphaFoldDB" id="A0A1Z1M9L3"/>
<dbReference type="GeneID" id="33355903"/>